<evidence type="ECO:0000313" key="2">
    <source>
        <dbReference type="EMBL" id="KAA8543778.1"/>
    </source>
</evidence>
<evidence type="ECO:0000313" key="3">
    <source>
        <dbReference type="Proteomes" id="UP000325577"/>
    </source>
</evidence>
<feature type="region of interest" description="Disordered" evidence="1">
    <location>
        <begin position="36"/>
        <end position="79"/>
    </location>
</feature>
<feature type="compositionally biased region" description="Polar residues" evidence="1">
    <location>
        <begin position="353"/>
        <end position="368"/>
    </location>
</feature>
<feature type="compositionally biased region" description="Low complexity" evidence="1">
    <location>
        <begin position="44"/>
        <end position="55"/>
    </location>
</feature>
<feature type="compositionally biased region" description="Polar residues" evidence="1">
    <location>
        <begin position="539"/>
        <end position="552"/>
    </location>
</feature>
<gene>
    <name evidence="2" type="ORF">F0562_022045</name>
</gene>
<dbReference type="InterPro" id="IPR008004">
    <property type="entry name" value="OCTOPUS-like"/>
</dbReference>
<keyword evidence="3" id="KW-1185">Reference proteome</keyword>
<feature type="region of interest" description="Disordered" evidence="1">
    <location>
        <begin position="492"/>
        <end position="553"/>
    </location>
</feature>
<dbReference type="AlphaFoldDB" id="A0A5J5BM53"/>
<dbReference type="Proteomes" id="UP000325577">
    <property type="component" value="Linkage Group LG11"/>
</dbReference>
<sequence length="753" mass="83688">MTFDSHTRRLSSCYRHPAEPVTGFCASCLRERLAGLEPSGHPESSSSTTATASKSLLQNSGGSRADRASHRDKSVASSSSFPLELRRSKSFSVNKCEAFLATSEPRRKSCDVGPRNSLLHLFNLDDERDGLKCEVESKNLGFCRLTGLNFESRGEAESEGKIRVSEDVLGQNGNLNEQTVEEFEGELKTMKEHIDLEWQSRRHAGRDLKDIAGSFWEAASVFSKKLRKWKRKQKINKPGSGNGRSIGEGGDLLARVEKRNGQQLRETQSEAADYGFGRRSCDTDPRFSVDAGRMSLDNPRFSFDEHRASWDGYLIARTIPRLTPMLAAVENMMVAPVSRSDNRVLVGEQMNSINEDETTSGGSAQTKDYCSDSSSSRRRSSFDCSSSVKSSNKKSLALDVDEMKCMLNSKVSPATIDIFHGTKLLMRERNTRDLNRNALKDDQLEIFESTSKNATSVASGSDPNRVKKSSNWLKVWNIRGFIHGLSDNKHGDAGGNAIDQSSTESCQKQGGEADGVEIGASSGRLIRSSSCVGSRSSSKMIGSNHSTTSATETRGCVNKNREEFVLDRNRSVSLPYAQNEFTKKIMLQFKDPFQLTDEEVVARGVKGQWCRAGEGRRRQHGCDHLLGNGRWLELLFKWSTFMAAHGFIVVHGSTWIASHVSASMVYTQWWWQRVDDWPRFLEAVVAGDFLELLLALGCLQVVFHDFDNGCSPRSIMANGWWSGDGVFQRWWLWLSKEFLDTSNGGAAATVLCA</sequence>
<feature type="compositionally biased region" description="Polar residues" evidence="1">
    <location>
        <begin position="498"/>
        <end position="508"/>
    </location>
</feature>
<feature type="region of interest" description="Disordered" evidence="1">
    <location>
        <begin position="353"/>
        <end position="389"/>
    </location>
</feature>
<reference evidence="2 3" key="1">
    <citation type="submission" date="2019-09" db="EMBL/GenBank/DDBJ databases">
        <title>A chromosome-level genome assembly of the Chinese tupelo Nyssa sinensis.</title>
        <authorList>
            <person name="Yang X."/>
            <person name="Kang M."/>
            <person name="Yang Y."/>
            <person name="Xiong H."/>
            <person name="Wang M."/>
            <person name="Zhang Z."/>
            <person name="Wang Z."/>
            <person name="Wu H."/>
            <person name="Ma T."/>
            <person name="Liu J."/>
            <person name="Xi Z."/>
        </authorList>
    </citation>
    <scope>NUCLEOTIDE SEQUENCE [LARGE SCALE GENOMIC DNA]</scope>
    <source>
        <strain evidence="2">J267</strain>
        <tissue evidence="2">Leaf</tissue>
    </source>
</reference>
<dbReference type="EMBL" id="CM018034">
    <property type="protein sequence ID" value="KAA8543778.1"/>
    <property type="molecule type" value="Genomic_DNA"/>
</dbReference>
<proteinExistence type="predicted"/>
<feature type="compositionally biased region" description="Low complexity" evidence="1">
    <location>
        <begin position="528"/>
        <end position="538"/>
    </location>
</feature>
<dbReference type="PANTHER" id="PTHR31659">
    <property type="entry name" value="PROTEIN: UPF0503-LIKE PROTEIN, PUTATIVE (DUF740)-RELATED"/>
    <property type="match status" value="1"/>
</dbReference>
<dbReference type="Pfam" id="PF05340">
    <property type="entry name" value="DUF740"/>
    <property type="match status" value="1"/>
</dbReference>
<dbReference type="PANTHER" id="PTHR31659:SF0">
    <property type="entry name" value="EMB|CAB61945.1"/>
    <property type="match status" value="1"/>
</dbReference>
<name>A0A5J5BM53_9ASTE</name>
<dbReference type="OrthoDB" id="758624at2759"/>
<feature type="compositionally biased region" description="Basic and acidic residues" evidence="1">
    <location>
        <begin position="64"/>
        <end position="74"/>
    </location>
</feature>
<accession>A0A5J5BM53</accession>
<evidence type="ECO:0000256" key="1">
    <source>
        <dbReference type="SAM" id="MobiDB-lite"/>
    </source>
</evidence>
<organism evidence="2 3">
    <name type="scientific">Nyssa sinensis</name>
    <dbReference type="NCBI Taxonomy" id="561372"/>
    <lineage>
        <taxon>Eukaryota</taxon>
        <taxon>Viridiplantae</taxon>
        <taxon>Streptophyta</taxon>
        <taxon>Embryophyta</taxon>
        <taxon>Tracheophyta</taxon>
        <taxon>Spermatophyta</taxon>
        <taxon>Magnoliopsida</taxon>
        <taxon>eudicotyledons</taxon>
        <taxon>Gunneridae</taxon>
        <taxon>Pentapetalae</taxon>
        <taxon>asterids</taxon>
        <taxon>Cornales</taxon>
        <taxon>Nyssaceae</taxon>
        <taxon>Nyssa</taxon>
    </lineage>
</organism>
<protein>
    <submittedName>
        <fullName evidence="2">Uncharacterized protein</fullName>
    </submittedName>
</protein>